<reference evidence="2 3" key="1">
    <citation type="submission" date="2024-07" db="EMBL/GenBank/DDBJ databases">
        <title>Section-level genome sequencing and comparative genomics of Aspergillus sections Usti and Cavernicolus.</title>
        <authorList>
            <consortium name="Lawrence Berkeley National Laboratory"/>
            <person name="Nybo J.L."/>
            <person name="Vesth T.C."/>
            <person name="Theobald S."/>
            <person name="Frisvad J.C."/>
            <person name="Larsen T.O."/>
            <person name="Kjaerboelling I."/>
            <person name="Rothschild-Mancinelli K."/>
            <person name="Lyhne E.K."/>
            <person name="Kogle M.E."/>
            <person name="Barry K."/>
            <person name="Clum A."/>
            <person name="Na H."/>
            <person name="Ledsgaard L."/>
            <person name="Lin J."/>
            <person name="Lipzen A."/>
            <person name="Kuo A."/>
            <person name="Riley R."/>
            <person name="Mondo S."/>
            <person name="LaButti K."/>
            <person name="Haridas S."/>
            <person name="Pangalinan J."/>
            <person name="Salamov A.A."/>
            <person name="Simmons B.A."/>
            <person name="Magnuson J.K."/>
            <person name="Chen J."/>
            <person name="Drula E."/>
            <person name="Henrissat B."/>
            <person name="Wiebenga A."/>
            <person name="Lubbers R.J."/>
            <person name="Gomes A.C."/>
            <person name="Makela M.R."/>
            <person name="Stajich J."/>
            <person name="Grigoriev I.V."/>
            <person name="Mortensen U.H."/>
            <person name="De vries R.P."/>
            <person name="Baker S.E."/>
            <person name="Andersen M.R."/>
        </authorList>
    </citation>
    <scope>NUCLEOTIDE SEQUENCE [LARGE SCALE GENOMIC DNA]</scope>
    <source>
        <strain evidence="2 3">CBS 600.67</strain>
    </source>
</reference>
<feature type="domain" description="FAD-binding FR-type" evidence="1">
    <location>
        <begin position="342"/>
        <end position="464"/>
    </location>
</feature>
<dbReference type="PANTHER" id="PTHR42815">
    <property type="entry name" value="FAD-BINDING, PUTATIVE (AFU_ORTHOLOGUE AFUA_6G07600)-RELATED"/>
    <property type="match status" value="1"/>
</dbReference>
<comment type="caution">
    <text evidence="2">The sequence shown here is derived from an EMBL/GenBank/DDBJ whole genome shotgun (WGS) entry which is preliminary data.</text>
</comment>
<dbReference type="EMBL" id="JBFXLS010000001">
    <property type="protein sequence ID" value="KAL2835252.1"/>
    <property type="molecule type" value="Genomic_DNA"/>
</dbReference>
<evidence type="ECO:0000313" key="2">
    <source>
        <dbReference type="EMBL" id="KAL2835252.1"/>
    </source>
</evidence>
<dbReference type="PROSITE" id="PS51384">
    <property type="entry name" value="FAD_FR"/>
    <property type="match status" value="1"/>
</dbReference>
<sequence length="597" mass="65126">MTAILTHSNSWHDGEGKMHQLLRVPYQDNPTVPFLTPRAGLLMQQSPLLAIGALDHDGKPWSSLWGGEEGFATPTSASSFDIKTPVGETYDPVVESLLLDSTGNSGKPVSFLAVDLENRRRVKLFGKITAGSLNVANDDERIRAGIAHLAVHVDGSLGNCPKYLNAKRIVPAPPDPKLISETPQLHPGAIDLLSHADCLFISSSHGTQDMDTNIRGGPPGFVRVVSNEPRGAVFVYPEYSGNRLYQTLGNLQTTPLAGYVFPDFETGNALFVTGTTEILLGKDASPVLPHSNIVVRVTVTAARFVAKALPFRGAPGKPSPYNPSIRYLTTERASTATLGNPESTITATMIRKEIITPSIGRFRFRISDPKAAGLWAPGQYATFSFYDELNMGYSHMKDDDPSSLNDDYIRTFTISSSPGHVLPHGEFEITARKHGNVTRSLFQTSDRAGLEVPLKGFGGDFRLTVPTSDDILPFIAGGIGITPVLAQLPVINIRRLRLLWSIAIKDIALVLDTFNRFPELPASTTIFVTGLDTQSHQSPELEAVTSSGAHVECRRMEARDMDLLLAEVWYFCGSSALKVPVFHWLAGKKVVYEDFDY</sequence>
<dbReference type="SUPFAM" id="SSF63380">
    <property type="entry name" value="Riboflavin synthase domain-like"/>
    <property type="match status" value="1"/>
</dbReference>
<protein>
    <recommendedName>
        <fullName evidence="1">FAD-binding FR-type domain-containing protein</fullName>
    </recommendedName>
</protein>
<evidence type="ECO:0000313" key="3">
    <source>
        <dbReference type="Proteomes" id="UP001610335"/>
    </source>
</evidence>
<proteinExistence type="predicted"/>
<dbReference type="CDD" id="cd06197">
    <property type="entry name" value="FNR_like_2"/>
    <property type="match status" value="1"/>
</dbReference>
<dbReference type="Gene3D" id="2.40.30.10">
    <property type="entry name" value="Translation factors"/>
    <property type="match status" value="1"/>
</dbReference>
<keyword evidence="3" id="KW-1185">Reference proteome</keyword>
<dbReference type="InterPro" id="IPR039261">
    <property type="entry name" value="FNR_nucleotide-bd"/>
</dbReference>
<dbReference type="PANTHER" id="PTHR42815:SF2">
    <property type="entry name" value="FAD-BINDING, PUTATIVE (AFU_ORTHOLOGUE AFUA_6G07600)-RELATED"/>
    <property type="match status" value="1"/>
</dbReference>
<evidence type="ECO:0000259" key="1">
    <source>
        <dbReference type="PROSITE" id="PS51384"/>
    </source>
</evidence>
<accession>A0ABR4J5C4</accession>
<name>A0ABR4J5C4_9EURO</name>
<dbReference type="SUPFAM" id="SSF52343">
    <property type="entry name" value="Ferredoxin reductase-like, C-terminal NADP-linked domain"/>
    <property type="match status" value="1"/>
</dbReference>
<dbReference type="InterPro" id="IPR017938">
    <property type="entry name" value="Riboflavin_synthase-like_b-brl"/>
</dbReference>
<organism evidence="2 3">
    <name type="scientific">Aspergillus cavernicola</name>
    <dbReference type="NCBI Taxonomy" id="176166"/>
    <lineage>
        <taxon>Eukaryota</taxon>
        <taxon>Fungi</taxon>
        <taxon>Dikarya</taxon>
        <taxon>Ascomycota</taxon>
        <taxon>Pezizomycotina</taxon>
        <taxon>Eurotiomycetes</taxon>
        <taxon>Eurotiomycetidae</taxon>
        <taxon>Eurotiales</taxon>
        <taxon>Aspergillaceae</taxon>
        <taxon>Aspergillus</taxon>
        <taxon>Aspergillus subgen. Nidulantes</taxon>
    </lineage>
</organism>
<dbReference type="Proteomes" id="UP001610335">
    <property type="component" value="Unassembled WGS sequence"/>
</dbReference>
<gene>
    <name evidence="2" type="ORF">BDW59DRAFT_168497</name>
</gene>
<dbReference type="InterPro" id="IPR017927">
    <property type="entry name" value="FAD-bd_FR_type"/>
</dbReference>